<gene>
    <name evidence="2" type="ORF">DMC30DRAFT_152875</name>
</gene>
<accession>A0A5C5G094</accession>
<organism evidence="2 3">
    <name type="scientific">Rhodotorula diobovata</name>
    <dbReference type="NCBI Taxonomy" id="5288"/>
    <lineage>
        <taxon>Eukaryota</taxon>
        <taxon>Fungi</taxon>
        <taxon>Dikarya</taxon>
        <taxon>Basidiomycota</taxon>
        <taxon>Pucciniomycotina</taxon>
        <taxon>Microbotryomycetes</taxon>
        <taxon>Sporidiobolales</taxon>
        <taxon>Sporidiobolaceae</taxon>
        <taxon>Rhodotorula</taxon>
    </lineage>
</organism>
<evidence type="ECO:0000256" key="1">
    <source>
        <dbReference type="SAM" id="MobiDB-lite"/>
    </source>
</evidence>
<comment type="caution">
    <text evidence="2">The sequence shown here is derived from an EMBL/GenBank/DDBJ whole genome shotgun (WGS) entry which is preliminary data.</text>
</comment>
<dbReference type="Proteomes" id="UP000311382">
    <property type="component" value="Unassembled WGS sequence"/>
</dbReference>
<protein>
    <submittedName>
        <fullName evidence="2">Uncharacterized protein</fullName>
    </submittedName>
</protein>
<feature type="compositionally biased region" description="Basic residues" evidence="1">
    <location>
        <begin position="183"/>
        <end position="203"/>
    </location>
</feature>
<name>A0A5C5G094_9BASI</name>
<feature type="region of interest" description="Disordered" evidence="1">
    <location>
        <begin position="157"/>
        <end position="203"/>
    </location>
</feature>
<feature type="region of interest" description="Disordered" evidence="1">
    <location>
        <begin position="1"/>
        <end position="106"/>
    </location>
</feature>
<keyword evidence="3" id="KW-1185">Reference proteome</keyword>
<feature type="compositionally biased region" description="Low complexity" evidence="1">
    <location>
        <begin position="75"/>
        <end position="100"/>
    </location>
</feature>
<sequence length="373" mass="38158">MGTTERQTGACRATGGIRQSGRGQQTLSDKLPPWQASTLSPHSDSSPPSALHPLASPLDLLPALARRSGAPGRTSPPGASARSGSESSPRGRPPSCGTSPASGSWCSCRTGRAECAWRTKGLRVRAREGGESVRCGGRGFNGVVSRVVLALRSASRTVREMRERRTHHSIEPDPPRPPERRRGPLRRRLPPRRAAPRIRTQRRTHALAVAAPAPPVPVPVPVSTSVASVGAVELVSASGVAARRRRVEKAKMAHSSAAAAGSSSWSASSCSAGAGRRVAVTGEGSLNEGGDCAVGAGAERARRGGNTARGEVPVAVLFTASWSAVSDACRTVPRCSLAAVRTAAGAPVRDSIEGDDDEGELTDAGGGGGGGGG</sequence>
<evidence type="ECO:0000313" key="2">
    <source>
        <dbReference type="EMBL" id="TNY22335.1"/>
    </source>
</evidence>
<feature type="compositionally biased region" description="Low complexity" evidence="1">
    <location>
        <begin position="39"/>
        <end position="65"/>
    </location>
</feature>
<feature type="compositionally biased region" description="Gly residues" evidence="1">
    <location>
        <begin position="364"/>
        <end position="373"/>
    </location>
</feature>
<dbReference type="AlphaFoldDB" id="A0A5C5G094"/>
<evidence type="ECO:0000313" key="3">
    <source>
        <dbReference type="Proteomes" id="UP000311382"/>
    </source>
</evidence>
<feature type="region of interest" description="Disordered" evidence="1">
    <location>
        <begin position="346"/>
        <end position="373"/>
    </location>
</feature>
<reference evidence="2 3" key="1">
    <citation type="submission" date="2019-03" db="EMBL/GenBank/DDBJ databases">
        <title>Rhodosporidium diobovatum UCD-FST 08-225 genome sequencing, assembly, and annotation.</title>
        <authorList>
            <person name="Fakankun I.U."/>
            <person name="Fristensky B."/>
            <person name="Levin D.B."/>
        </authorList>
    </citation>
    <scope>NUCLEOTIDE SEQUENCE [LARGE SCALE GENOMIC DNA]</scope>
    <source>
        <strain evidence="2 3">UCD-FST 08-225</strain>
    </source>
</reference>
<dbReference type="EMBL" id="SOZI01000027">
    <property type="protein sequence ID" value="TNY22335.1"/>
    <property type="molecule type" value="Genomic_DNA"/>
</dbReference>
<feature type="compositionally biased region" description="Basic and acidic residues" evidence="1">
    <location>
        <begin position="157"/>
        <end position="182"/>
    </location>
</feature>
<proteinExistence type="predicted"/>